<dbReference type="EMBL" id="JALLPJ020000819">
    <property type="protein sequence ID" value="KAL3782152.1"/>
    <property type="molecule type" value="Genomic_DNA"/>
</dbReference>
<comment type="caution">
    <text evidence="2">The sequence shown here is derived from an EMBL/GenBank/DDBJ whole genome shotgun (WGS) entry which is preliminary data.</text>
</comment>
<feature type="region of interest" description="Disordered" evidence="1">
    <location>
        <begin position="97"/>
        <end position="118"/>
    </location>
</feature>
<evidence type="ECO:0000256" key="1">
    <source>
        <dbReference type="SAM" id="MobiDB-lite"/>
    </source>
</evidence>
<evidence type="ECO:0000313" key="3">
    <source>
        <dbReference type="Proteomes" id="UP001530400"/>
    </source>
</evidence>
<reference evidence="2 3" key="1">
    <citation type="submission" date="2024-10" db="EMBL/GenBank/DDBJ databases">
        <title>Updated reference genomes for cyclostephanoid diatoms.</title>
        <authorList>
            <person name="Roberts W.R."/>
            <person name="Alverson A.J."/>
        </authorList>
    </citation>
    <scope>NUCLEOTIDE SEQUENCE [LARGE SCALE GENOMIC DNA]</scope>
    <source>
        <strain evidence="2 3">AJA010-31</strain>
    </source>
</reference>
<accession>A0ABD3P3F7</accession>
<sequence>MNNASQCPVALSLNNYQVMAMNSQPPPVRMSNDAVNVMAAQPLLQGTNLGFQVAGANTSHTQITSNFAAAITQDGSNQMLEWDQFCNLDQKPAAQPTAHLKLTSTGGSRSSLKDHTIT</sequence>
<protein>
    <submittedName>
        <fullName evidence="2">Uncharacterized protein</fullName>
    </submittedName>
</protein>
<name>A0ABD3P3F7_9STRA</name>
<gene>
    <name evidence="2" type="ORF">ACHAWO_009524</name>
</gene>
<organism evidence="2 3">
    <name type="scientific">Cyclotella atomus</name>
    <dbReference type="NCBI Taxonomy" id="382360"/>
    <lineage>
        <taxon>Eukaryota</taxon>
        <taxon>Sar</taxon>
        <taxon>Stramenopiles</taxon>
        <taxon>Ochrophyta</taxon>
        <taxon>Bacillariophyta</taxon>
        <taxon>Coscinodiscophyceae</taxon>
        <taxon>Thalassiosirophycidae</taxon>
        <taxon>Stephanodiscales</taxon>
        <taxon>Stephanodiscaceae</taxon>
        <taxon>Cyclotella</taxon>
    </lineage>
</organism>
<evidence type="ECO:0000313" key="2">
    <source>
        <dbReference type="EMBL" id="KAL3782152.1"/>
    </source>
</evidence>
<keyword evidence="3" id="KW-1185">Reference proteome</keyword>
<dbReference type="AlphaFoldDB" id="A0ABD3P3F7"/>
<proteinExistence type="predicted"/>
<dbReference type="Proteomes" id="UP001530400">
    <property type="component" value="Unassembled WGS sequence"/>
</dbReference>